<feature type="compositionally biased region" description="Basic and acidic residues" evidence="1">
    <location>
        <begin position="47"/>
        <end position="59"/>
    </location>
</feature>
<proteinExistence type="predicted"/>
<dbReference type="Proteomes" id="UP001249851">
    <property type="component" value="Unassembled WGS sequence"/>
</dbReference>
<dbReference type="AlphaFoldDB" id="A0AAD9PWX4"/>
<feature type="compositionally biased region" description="Basic and acidic residues" evidence="1">
    <location>
        <begin position="20"/>
        <end position="30"/>
    </location>
</feature>
<name>A0AAD9PWX4_ACRCE</name>
<organism evidence="2 3">
    <name type="scientific">Acropora cervicornis</name>
    <name type="common">Staghorn coral</name>
    <dbReference type="NCBI Taxonomy" id="6130"/>
    <lineage>
        <taxon>Eukaryota</taxon>
        <taxon>Metazoa</taxon>
        <taxon>Cnidaria</taxon>
        <taxon>Anthozoa</taxon>
        <taxon>Hexacorallia</taxon>
        <taxon>Scleractinia</taxon>
        <taxon>Astrocoeniina</taxon>
        <taxon>Acroporidae</taxon>
        <taxon>Acropora</taxon>
    </lineage>
</organism>
<reference evidence="2" key="1">
    <citation type="journal article" date="2023" name="G3 (Bethesda)">
        <title>Whole genome assembly and annotation of the endangered Caribbean coral Acropora cervicornis.</title>
        <authorList>
            <person name="Selwyn J.D."/>
            <person name="Vollmer S.V."/>
        </authorList>
    </citation>
    <scope>NUCLEOTIDE SEQUENCE</scope>
    <source>
        <strain evidence="2">K2</strain>
    </source>
</reference>
<dbReference type="EMBL" id="JARQWQ010000111">
    <property type="protein sequence ID" value="KAK2550389.1"/>
    <property type="molecule type" value="Genomic_DNA"/>
</dbReference>
<accession>A0AAD9PWX4</accession>
<evidence type="ECO:0000256" key="1">
    <source>
        <dbReference type="SAM" id="MobiDB-lite"/>
    </source>
</evidence>
<protein>
    <submittedName>
        <fullName evidence="2">Uncharacterized protein</fullName>
    </submittedName>
</protein>
<gene>
    <name evidence="2" type="ORF">P5673_028903</name>
</gene>
<sequence>MWEPFLFKFCRNKSAPFDPKVSELDPEDRASPSGEAVPEAAGSFDPKMSELDPGDRASSSREAVPEAAGSETEELLVAGTSTGGLSTGGARENLDYLNLKSLNLDVRNESSCGSMLPQGCLDLQLDVLKLKF</sequence>
<comment type="caution">
    <text evidence="2">The sequence shown here is derived from an EMBL/GenBank/DDBJ whole genome shotgun (WGS) entry which is preliminary data.</text>
</comment>
<feature type="region of interest" description="Disordered" evidence="1">
    <location>
        <begin position="15"/>
        <end position="90"/>
    </location>
</feature>
<evidence type="ECO:0000313" key="2">
    <source>
        <dbReference type="EMBL" id="KAK2550389.1"/>
    </source>
</evidence>
<keyword evidence="3" id="KW-1185">Reference proteome</keyword>
<reference evidence="2" key="2">
    <citation type="journal article" date="2023" name="Science">
        <title>Genomic signatures of disease resistance in endangered staghorn corals.</title>
        <authorList>
            <person name="Vollmer S.V."/>
            <person name="Selwyn J.D."/>
            <person name="Despard B.A."/>
            <person name="Roesel C.L."/>
        </authorList>
    </citation>
    <scope>NUCLEOTIDE SEQUENCE</scope>
    <source>
        <strain evidence="2">K2</strain>
    </source>
</reference>
<evidence type="ECO:0000313" key="3">
    <source>
        <dbReference type="Proteomes" id="UP001249851"/>
    </source>
</evidence>